<proteinExistence type="predicted"/>
<gene>
    <name evidence="1" type="primary">yaaH_3</name>
    <name evidence="1" type="ORF">CB4_02129</name>
</gene>
<dbReference type="Pfam" id="PF00704">
    <property type="entry name" value="Glyco_hydro_18"/>
    <property type="match status" value="1"/>
</dbReference>
<dbReference type="Gene3D" id="3.20.20.80">
    <property type="entry name" value="Glycosidases"/>
    <property type="match status" value="1"/>
</dbReference>
<dbReference type="InterPro" id="IPR018392">
    <property type="entry name" value="LysM"/>
</dbReference>
<name>A0A0U5C720_9BACL</name>
<dbReference type="Gene3D" id="3.10.350.10">
    <property type="entry name" value="LysM domain"/>
    <property type="match status" value="2"/>
</dbReference>
<dbReference type="SUPFAM" id="SSF54106">
    <property type="entry name" value="LysM domain"/>
    <property type="match status" value="2"/>
</dbReference>
<dbReference type="PROSITE" id="PS51782">
    <property type="entry name" value="LYSM"/>
    <property type="match status" value="2"/>
</dbReference>
<dbReference type="CDD" id="cd00118">
    <property type="entry name" value="LysM"/>
    <property type="match status" value="2"/>
</dbReference>
<evidence type="ECO:0000313" key="2">
    <source>
        <dbReference type="Proteomes" id="UP000217696"/>
    </source>
</evidence>
<dbReference type="AlphaFoldDB" id="A0A0U5C720"/>
<dbReference type="InterPro" id="IPR001223">
    <property type="entry name" value="Glyco_hydro18_cat"/>
</dbReference>
<dbReference type="Proteomes" id="UP000217696">
    <property type="component" value="Chromosome"/>
</dbReference>
<dbReference type="KEGG" id="asoc:CB4_02129"/>
<evidence type="ECO:0000313" key="1">
    <source>
        <dbReference type="EMBL" id="BAU27955.1"/>
    </source>
</evidence>
<dbReference type="OrthoDB" id="9769314at2"/>
<dbReference type="PANTHER" id="PTHR33734:SF22">
    <property type="entry name" value="MEMBRANE-BOUND LYTIC MUREIN TRANSGLYCOSYLASE D"/>
    <property type="match status" value="1"/>
</dbReference>
<sequence>MDIYVVKPGDSLWSIGQQYGVNPEEIATVNKWKTPDRLIVGQALVIPTAVRRYVVKPGDSLYTIARRFGTTVEAILTMNPLPAPYVLTIGQVLLVPAATKQFGVVETNGYLEPHGADRDVPIVRSVGPDLTYLSVFSYHVQPNASLVPINDEPAIKEANANQIAPMMVITNFEGGNFNPDTASAILTSKELQDKLFTNVLDIAQDKGYRAVNVDFERIYPQQRQLYNAFLTRMTKVMHDHGLLISTALAPKSFDIKTGAWHGAHDYAAHGRIVDFVIIMTYEWGWSGGPHCIISILISYQEQKARLAPSFPGQNKREL</sequence>
<dbReference type="Pfam" id="PF01476">
    <property type="entry name" value="LysM"/>
    <property type="match status" value="2"/>
</dbReference>
<dbReference type="RefSeq" id="WP_096465703.1">
    <property type="nucleotide sequence ID" value="NZ_AP017312.1"/>
</dbReference>
<dbReference type="GO" id="GO:0005975">
    <property type="term" value="P:carbohydrate metabolic process"/>
    <property type="evidence" value="ECO:0007669"/>
    <property type="project" value="InterPro"/>
</dbReference>
<accession>A0A0U5C720</accession>
<dbReference type="InterPro" id="IPR017853">
    <property type="entry name" value="GH"/>
</dbReference>
<dbReference type="PANTHER" id="PTHR33734">
    <property type="entry name" value="LYSM DOMAIN-CONTAINING GPI-ANCHORED PROTEIN 2"/>
    <property type="match status" value="1"/>
</dbReference>
<dbReference type="SUPFAM" id="SSF51445">
    <property type="entry name" value="(Trans)glycosidases"/>
    <property type="match status" value="1"/>
</dbReference>
<dbReference type="PROSITE" id="PS51910">
    <property type="entry name" value="GH18_2"/>
    <property type="match status" value="1"/>
</dbReference>
<organism evidence="1 2">
    <name type="scientific">Aneurinibacillus soli</name>
    <dbReference type="NCBI Taxonomy" id="1500254"/>
    <lineage>
        <taxon>Bacteria</taxon>
        <taxon>Bacillati</taxon>
        <taxon>Bacillota</taxon>
        <taxon>Bacilli</taxon>
        <taxon>Bacillales</taxon>
        <taxon>Paenibacillaceae</taxon>
        <taxon>Aneurinibacillus group</taxon>
        <taxon>Aneurinibacillus</taxon>
    </lineage>
</organism>
<protein>
    <submittedName>
        <fullName evidence="1">Spore germination protein YaaH</fullName>
    </submittedName>
</protein>
<dbReference type="SMART" id="SM00257">
    <property type="entry name" value="LysM"/>
    <property type="match status" value="2"/>
</dbReference>
<keyword evidence="2" id="KW-1185">Reference proteome</keyword>
<reference evidence="1 2" key="1">
    <citation type="submission" date="2015-12" db="EMBL/GenBank/DDBJ databases">
        <title>Genome sequence of Aneurinibacillus soli.</title>
        <authorList>
            <person name="Lee J.S."/>
            <person name="Lee K.C."/>
            <person name="Kim K.K."/>
            <person name="Lee B.W."/>
        </authorList>
    </citation>
    <scope>NUCLEOTIDE SEQUENCE [LARGE SCALE GENOMIC DNA]</scope>
    <source>
        <strain evidence="1 2">CB4</strain>
    </source>
</reference>
<dbReference type="GO" id="GO:0008932">
    <property type="term" value="F:lytic endotransglycosylase activity"/>
    <property type="evidence" value="ECO:0007669"/>
    <property type="project" value="TreeGrafter"/>
</dbReference>
<dbReference type="EMBL" id="AP017312">
    <property type="protein sequence ID" value="BAU27955.1"/>
    <property type="molecule type" value="Genomic_DNA"/>
</dbReference>
<dbReference type="InterPro" id="IPR036779">
    <property type="entry name" value="LysM_dom_sf"/>
</dbReference>